<evidence type="ECO:0000256" key="1">
    <source>
        <dbReference type="SAM" id="MobiDB-lite"/>
    </source>
</evidence>
<sequence length="149" mass="16703">MEMTDDPLVLVFKALDTENKGYITVEQFVSTFKEFYNSCGADGERRSSLSSNDIMKVVQTLDPENDGIIHYEDFKKAFEGNINFDEDSTSKHSNSLSRNSDGQNASVRSSFLSDGLENKLNKTCLSEQEQVTPVTSDDTSSQSHFKNHL</sequence>
<reference evidence="3 4" key="2">
    <citation type="submission" date="2018-11" db="EMBL/GenBank/DDBJ databases">
        <authorList>
            <consortium name="Pathogen Informatics"/>
        </authorList>
    </citation>
    <scope>NUCLEOTIDE SEQUENCE [LARGE SCALE GENOMIC DNA]</scope>
    <source>
        <strain evidence="3">Dakar</strain>
        <strain evidence="4">Dakar, Senegal</strain>
    </source>
</reference>
<organism evidence="5">
    <name type="scientific">Schistosoma curassoni</name>
    <dbReference type="NCBI Taxonomy" id="6186"/>
    <lineage>
        <taxon>Eukaryota</taxon>
        <taxon>Metazoa</taxon>
        <taxon>Spiralia</taxon>
        <taxon>Lophotrochozoa</taxon>
        <taxon>Platyhelminthes</taxon>
        <taxon>Trematoda</taxon>
        <taxon>Digenea</taxon>
        <taxon>Strigeidida</taxon>
        <taxon>Schistosomatoidea</taxon>
        <taxon>Schistosomatidae</taxon>
        <taxon>Schistosoma</taxon>
    </lineage>
</organism>
<dbReference type="Proteomes" id="UP000279833">
    <property type="component" value="Unassembled WGS sequence"/>
</dbReference>
<protein>
    <submittedName>
        <fullName evidence="5">EF-hand domain-containing protein</fullName>
    </submittedName>
</protein>
<dbReference type="SUPFAM" id="SSF47473">
    <property type="entry name" value="EF-hand"/>
    <property type="match status" value="1"/>
</dbReference>
<dbReference type="EMBL" id="UZAK01036582">
    <property type="protein sequence ID" value="VDP55969.1"/>
    <property type="molecule type" value="Genomic_DNA"/>
</dbReference>
<accession>A0A183KGZ2</accession>
<evidence type="ECO:0000313" key="3">
    <source>
        <dbReference type="EMBL" id="VDP55969.1"/>
    </source>
</evidence>
<feature type="region of interest" description="Disordered" evidence="1">
    <location>
        <begin position="87"/>
        <end position="108"/>
    </location>
</feature>
<name>A0A183KGZ2_9TREM</name>
<evidence type="ECO:0000313" key="4">
    <source>
        <dbReference type="Proteomes" id="UP000279833"/>
    </source>
</evidence>
<reference evidence="5" key="1">
    <citation type="submission" date="2016-06" db="UniProtKB">
        <authorList>
            <consortium name="WormBaseParasite"/>
        </authorList>
    </citation>
    <scope>IDENTIFICATION</scope>
</reference>
<dbReference type="Pfam" id="PF13499">
    <property type="entry name" value="EF-hand_7"/>
    <property type="match status" value="1"/>
</dbReference>
<gene>
    <name evidence="3" type="ORF">SCUD_LOCUS14291</name>
</gene>
<evidence type="ECO:0000259" key="2">
    <source>
        <dbReference type="PROSITE" id="PS50222"/>
    </source>
</evidence>
<dbReference type="WBParaSite" id="SCUD_0001429401-mRNA-1">
    <property type="protein sequence ID" value="SCUD_0001429401-mRNA-1"/>
    <property type="gene ID" value="SCUD_0001429401"/>
</dbReference>
<dbReference type="Gene3D" id="1.10.238.10">
    <property type="entry name" value="EF-hand"/>
    <property type="match status" value="1"/>
</dbReference>
<dbReference type="PROSITE" id="PS50222">
    <property type="entry name" value="EF_HAND_2"/>
    <property type="match status" value="2"/>
</dbReference>
<dbReference type="GO" id="GO:0005509">
    <property type="term" value="F:calcium ion binding"/>
    <property type="evidence" value="ECO:0007669"/>
    <property type="project" value="InterPro"/>
</dbReference>
<evidence type="ECO:0000313" key="5">
    <source>
        <dbReference type="WBParaSite" id="SCUD_0001429401-mRNA-1"/>
    </source>
</evidence>
<feature type="region of interest" description="Disordered" evidence="1">
    <location>
        <begin position="127"/>
        <end position="149"/>
    </location>
</feature>
<feature type="domain" description="EF-hand" evidence="2">
    <location>
        <begin position="3"/>
        <end position="38"/>
    </location>
</feature>
<proteinExistence type="predicted"/>
<keyword evidence="4" id="KW-1185">Reference proteome</keyword>
<dbReference type="STRING" id="6186.A0A183KGZ2"/>
<dbReference type="AlphaFoldDB" id="A0A183KGZ2"/>
<feature type="compositionally biased region" description="Polar residues" evidence="1">
    <location>
        <begin position="91"/>
        <end position="108"/>
    </location>
</feature>
<dbReference type="InterPro" id="IPR011992">
    <property type="entry name" value="EF-hand-dom_pair"/>
</dbReference>
<dbReference type="InterPro" id="IPR002048">
    <property type="entry name" value="EF_hand_dom"/>
</dbReference>
<feature type="domain" description="EF-hand" evidence="2">
    <location>
        <begin position="49"/>
        <end position="84"/>
    </location>
</feature>